<dbReference type="InterPro" id="IPR026082">
    <property type="entry name" value="ABCA"/>
</dbReference>
<dbReference type="EMBL" id="CAJQZP010000810">
    <property type="protein sequence ID" value="CAG4986474.1"/>
    <property type="molecule type" value="Genomic_DNA"/>
</dbReference>
<keyword evidence="5" id="KW-1185">Reference proteome</keyword>
<dbReference type="PANTHER" id="PTHR19229:SF250">
    <property type="entry name" value="ABC TRANSPORTER DOMAIN-CONTAINING PROTEIN-RELATED"/>
    <property type="match status" value="1"/>
</dbReference>
<dbReference type="PROSITE" id="PS50893">
    <property type="entry name" value="ABC_TRANSPORTER_2"/>
    <property type="match status" value="1"/>
</dbReference>
<feature type="transmembrane region" description="Helical" evidence="1">
    <location>
        <begin position="276"/>
        <end position="298"/>
    </location>
</feature>
<sequence>MTEFNFDDSAVLLLIEKYQENELLWNPRHMDFKNRNKRNDAFRDIAFVFNIASSEIERKLKNLSSHYFREKRKYEESKRSGSGREDVQLPKWFAYKALSFLNNKNAPVPTLNSHTSKLSLVSMPVSPLMQQKTVKQSLAGILLCFTLALLPPVLEIEALVVKESVTRFKRALRLRNVSYPCIYIGWIMYAYFTALPICLLAGITLILIFRWIHLIFALITILAYKTVVIMLALIMAMFHNKAWVACTWTMLFTLMQTFLSELLVHHRFDIENRALTFALQIVLPPLGLVHAFNEFALLQTGQAGASDSSLLYPILSWLLMIAFYFAILMLLQRTIGNERAIGGQMSWKSIIFKKGVDVNKLHRIKSHSAADKDKLQEVDELVAKAVSFRNVSKSIMGTLVLNDITFDIYRGEFTMIFADRIHRKMIITIEDLLSGLTYADKGSINVLGQELKPGNNCMDQPYMTGYCHRSEFLIRDLSVEEHLIFFLGVRSFLNTLSACRVIHLVPIIDSIERYIVCDQSKFDFAGTYKICVWYESSSYVTEYSQIRMKRLLQDCDLEDVKDKYVENLDVYYQAQLCWAIALLLEPRIIIVNSLSSTPTYEAVIKDKIMILSAVTAGVAMGISLSSLLTYLEKDHSVKKSLQGELLTIEALKQNTTMVLHSDNSSFAASVANSYVLSETNSTTSDIEKIAYTALAESESLTEYLITRAIDSPQHYVWEFAYGIDIKSHENGSHNVRVLYSPLHYDYAAAARSLSRAYMALIRHYTKELDATIQVTDNPLALDLTRCHSSNFSPMCYWFTLFLYDLCLYFLLVALMTALLGATIYLVTPSVHFQVEDFAILALLLTVYGVGCIPQAYLFSLGPQAQLNSMIFIIVNIIFGETTIIAKILYGDALNYALHFVSFSPQFNMAYAYVKIRKIFLYNTECGILKTKNLCSVEALHKCCDLKMDNLGEYLLAIDITKEDVGISTIRNVYLGLGKSDVQALSGLINHGRRKLCEVLAGYKLPTSGQLWAMSTWEMRRHPHKYACQVALCSDRVPLPPWMTIFDALELIAILRGVPNKYVKTEVMNFIDALELHDKANTVIDRLQHTDRTKLHFAAAVVGAPPVLVLDEFTAYQKYSIRRAMYYILHHLRKRGHAIFMSSCSVESHMPVTNRLAILVNGLIYDMGNVDDLVARYSQKGFTVVLHLKDDVDVKNMLSRYFTTFIINDVSEVLVNIQLLDFDLNWLTVFDKMEKLVAENQTVYSYIVSAIPIDYVYNWILANESGRQPVKEKTPFSFFKRISLRPPKIKPNQAAINGLIPFEEKYNLTKLKELPWSVIFQR</sequence>
<dbReference type="PANTHER" id="PTHR19229">
    <property type="entry name" value="ATP-BINDING CASSETTE TRANSPORTER SUBFAMILY A ABCA"/>
    <property type="match status" value="1"/>
</dbReference>
<feature type="transmembrane region" description="Helical" evidence="1">
    <location>
        <begin position="837"/>
        <end position="858"/>
    </location>
</feature>
<accession>A0A8S3WYM1</accession>
<evidence type="ECO:0000313" key="4">
    <source>
        <dbReference type="EMBL" id="CAG4986474.1"/>
    </source>
</evidence>
<dbReference type="InterPro" id="IPR006578">
    <property type="entry name" value="MADF-dom"/>
</dbReference>
<name>A0A8S3WYM1_PARAO</name>
<dbReference type="GO" id="GO:0005524">
    <property type="term" value="F:ATP binding"/>
    <property type="evidence" value="ECO:0007669"/>
    <property type="project" value="InterPro"/>
</dbReference>
<proteinExistence type="predicted"/>
<feature type="transmembrane region" description="Helical" evidence="1">
    <location>
        <begin position="242"/>
        <end position="264"/>
    </location>
</feature>
<evidence type="ECO:0000313" key="5">
    <source>
        <dbReference type="Proteomes" id="UP000691718"/>
    </source>
</evidence>
<feature type="transmembrane region" description="Helical" evidence="1">
    <location>
        <begin position="310"/>
        <end position="331"/>
    </location>
</feature>
<keyword evidence="1" id="KW-0472">Membrane</keyword>
<feature type="transmembrane region" description="Helical" evidence="1">
    <location>
        <begin position="215"/>
        <end position="236"/>
    </location>
</feature>
<evidence type="ECO:0000259" key="3">
    <source>
        <dbReference type="PROSITE" id="PS51029"/>
    </source>
</evidence>
<feature type="transmembrane region" description="Helical" evidence="1">
    <location>
        <begin position="795"/>
        <end position="825"/>
    </location>
</feature>
<gene>
    <name evidence="4" type="ORF">PAPOLLO_LOCUS11259</name>
</gene>
<dbReference type="GO" id="GO:0016020">
    <property type="term" value="C:membrane"/>
    <property type="evidence" value="ECO:0007669"/>
    <property type="project" value="InterPro"/>
</dbReference>
<feature type="domain" description="ABC transporter" evidence="2">
    <location>
        <begin position="954"/>
        <end position="1185"/>
    </location>
</feature>
<comment type="caution">
    <text evidence="4">The sequence shown here is derived from an EMBL/GenBank/DDBJ whole genome shotgun (WGS) entry which is preliminary data.</text>
</comment>
<evidence type="ECO:0000256" key="1">
    <source>
        <dbReference type="SAM" id="Phobius"/>
    </source>
</evidence>
<keyword evidence="1" id="KW-0812">Transmembrane</keyword>
<feature type="transmembrane region" description="Helical" evidence="1">
    <location>
        <begin position="137"/>
        <end position="154"/>
    </location>
</feature>
<dbReference type="SMART" id="SM00595">
    <property type="entry name" value="MADF"/>
    <property type="match status" value="1"/>
</dbReference>
<feature type="domain" description="MADF" evidence="3">
    <location>
        <begin position="13"/>
        <end position="106"/>
    </location>
</feature>
<dbReference type="OrthoDB" id="7429767at2759"/>
<keyword evidence="1" id="KW-1133">Transmembrane helix</keyword>
<evidence type="ECO:0000259" key="2">
    <source>
        <dbReference type="PROSITE" id="PS50893"/>
    </source>
</evidence>
<organism evidence="4 5">
    <name type="scientific">Parnassius apollo</name>
    <name type="common">Apollo butterfly</name>
    <name type="synonym">Papilio apollo</name>
    <dbReference type="NCBI Taxonomy" id="110799"/>
    <lineage>
        <taxon>Eukaryota</taxon>
        <taxon>Metazoa</taxon>
        <taxon>Ecdysozoa</taxon>
        <taxon>Arthropoda</taxon>
        <taxon>Hexapoda</taxon>
        <taxon>Insecta</taxon>
        <taxon>Pterygota</taxon>
        <taxon>Neoptera</taxon>
        <taxon>Endopterygota</taxon>
        <taxon>Lepidoptera</taxon>
        <taxon>Glossata</taxon>
        <taxon>Ditrysia</taxon>
        <taxon>Papilionoidea</taxon>
        <taxon>Papilionidae</taxon>
        <taxon>Parnassiinae</taxon>
        <taxon>Parnassini</taxon>
        <taxon>Parnassius</taxon>
        <taxon>Parnassius</taxon>
    </lineage>
</organism>
<feature type="transmembrane region" description="Helical" evidence="1">
    <location>
        <begin position="610"/>
        <end position="631"/>
    </location>
</feature>
<reference evidence="4" key="1">
    <citation type="submission" date="2021-04" db="EMBL/GenBank/DDBJ databases">
        <authorList>
            <person name="Tunstrom K."/>
        </authorList>
    </citation>
    <scope>NUCLEOTIDE SEQUENCE</scope>
</reference>
<protein>
    <submittedName>
        <fullName evidence="4">(apollo) hypothetical protein</fullName>
    </submittedName>
</protein>
<dbReference type="Pfam" id="PF10545">
    <property type="entry name" value="MADF_DNA_bdg"/>
    <property type="match status" value="1"/>
</dbReference>
<dbReference type="InterPro" id="IPR003439">
    <property type="entry name" value="ABC_transporter-like_ATP-bd"/>
</dbReference>
<dbReference type="Proteomes" id="UP000691718">
    <property type="component" value="Unassembled WGS sequence"/>
</dbReference>
<feature type="transmembrane region" description="Helical" evidence="1">
    <location>
        <begin position="870"/>
        <end position="889"/>
    </location>
</feature>
<dbReference type="GO" id="GO:0016887">
    <property type="term" value="F:ATP hydrolysis activity"/>
    <property type="evidence" value="ECO:0007669"/>
    <property type="project" value="InterPro"/>
</dbReference>
<dbReference type="GO" id="GO:0140359">
    <property type="term" value="F:ABC-type transporter activity"/>
    <property type="evidence" value="ECO:0007669"/>
    <property type="project" value="InterPro"/>
</dbReference>
<dbReference type="PROSITE" id="PS51029">
    <property type="entry name" value="MADF"/>
    <property type="match status" value="1"/>
</dbReference>
<feature type="transmembrane region" description="Helical" evidence="1">
    <location>
        <begin position="183"/>
        <end position="208"/>
    </location>
</feature>
<dbReference type="Pfam" id="PF00005">
    <property type="entry name" value="ABC_tran"/>
    <property type="match status" value="1"/>
</dbReference>
<dbReference type="GO" id="GO:0005319">
    <property type="term" value="F:lipid transporter activity"/>
    <property type="evidence" value="ECO:0007669"/>
    <property type="project" value="TreeGrafter"/>
</dbReference>